<organism evidence="2 3">
    <name type="scientific">Niallia nealsonii</name>
    <dbReference type="NCBI Taxonomy" id="115979"/>
    <lineage>
        <taxon>Bacteria</taxon>
        <taxon>Bacillati</taxon>
        <taxon>Bacillota</taxon>
        <taxon>Bacilli</taxon>
        <taxon>Bacillales</taxon>
        <taxon>Bacillaceae</taxon>
        <taxon>Niallia</taxon>
    </lineage>
</organism>
<comment type="caution">
    <text evidence="2">The sequence shown here is derived from an EMBL/GenBank/DDBJ whole genome shotgun (WGS) entry which is preliminary data.</text>
</comment>
<keyword evidence="3" id="KW-1185">Reference proteome</keyword>
<dbReference type="InterPro" id="IPR006350">
    <property type="entry name" value="Intron_endoG1"/>
</dbReference>
<dbReference type="CDD" id="cd10444">
    <property type="entry name" value="GIY-YIG_SegABCDEFG"/>
    <property type="match status" value="1"/>
</dbReference>
<dbReference type="Proteomes" id="UP000233375">
    <property type="component" value="Unassembled WGS sequence"/>
</dbReference>
<dbReference type="InterPro" id="IPR035901">
    <property type="entry name" value="GIY-YIG_endonuc_sf"/>
</dbReference>
<feature type="domain" description="GIY-YIG" evidence="1">
    <location>
        <begin position="7"/>
        <end position="96"/>
    </location>
</feature>
<dbReference type="InterPro" id="IPR048681">
    <property type="entry name" value="I-TevI_DNA-bd"/>
</dbReference>
<dbReference type="SUPFAM" id="SSF64496">
    <property type="entry name" value="DNA-binding domain of intron-encoded endonucleases"/>
    <property type="match status" value="1"/>
</dbReference>
<dbReference type="InterPro" id="IPR000305">
    <property type="entry name" value="GIY-YIG_endonuc"/>
</dbReference>
<dbReference type="Pfam" id="PF20987">
    <property type="entry name" value="I-TevI_DNA-bd"/>
    <property type="match status" value="1"/>
</dbReference>
<dbReference type="GO" id="GO:0004519">
    <property type="term" value="F:endonuclease activity"/>
    <property type="evidence" value="ECO:0007669"/>
    <property type="project" value="InterPro"/>
</dbReference>
<evidence type="ECO:0000259" key="1">
    <source>
        <dbReference type="SMART" id="SM00465"/>
    </source>
</evidence>
<dbReference type="SUPFAM" id="SSF82771">
    <property type="entry name" value="GIY-YIG endonuclease"/>
    <property type="match status" value="1"/>
</dbReference>
<dbReference type="NCBIfam" id="TIGR01453">
    <property type="entry name" value="grpIintron_endo"/>
    <property type="match status" value="1"/>
</dbReference>
<evidence type="ECO:0000313" key="2">
    <source>
        <dbReference type="EMBL" id="PKG24681.1"/>
    </source>
</evidence>
<dbReference type="EMBL" id="PISE01000011">
    <property type="protein sequence ID" value="PKG24681.1"/>
    <property type="molecule type" value="Genomic_DNA"/>
</dbReference>
<reference evidence="2 3" key="1">
    <citation type="journal article" date="2003" name="Int. J. Syst. Evol. Microbiol.">
        <title>Bacillus nealsonii sp. nov., isolated from a spacecraft-assembly facility, whose spores are gamma-radiation resistant.</title>
        <authorList>
            <person name="Venkateswaran K."/>
            <person name="Kempf M."/>
            <person name="Chen F."/>
            <person name="Satomi M."/>
            <person name="Nicholson W."/>
            <person name="Kern R."/>
        </authorList>
    </citation>
    <scope>NUCLEOTIDE SEQUENCE [LARGE SCALE GENOMIC DNA]</scope>
    <source>
        <strain evidence="2 3">FO-92</strain>
    </source>
</reference>
<dbReference type="AlphaFoldDB" id="A0A2N0Z589"/>
<dbReference type="SMART" id="SM00465">
    <property type="entry name" value="GIYc"/>
    <property type="match status" value="1"/>
</dbReference>
<sequence>MAEKVPYGFIYETINKVNGKKYIGKCIYARQNDWKKYLGSGLYLTRAMKKYGKENFEKVILEEAYTDEELNAMEERYILERNAVLSPDYYNIKMTSIGGDIFTTNPRKEEIRLMRKSQMSGTSNHQYGKPKTERMINSVKAANNRAVLIEGIEYKSQTEAAKALGMSVTKMSYRLDSDNFPDWKRAVPKNQIVKKMNNPTCKVEIDGVVYASIKEAAKAIGTSTATTIRRLDNDKFPTYKRLSERIR</sequence>
<accession>A0A2N0Z589</accession>
<gene>
    <name evidence="2" type="ORF">CWS01_05350</name>
</gene>
<dbReference type="OrthoDB" id="2936836at2"/>
<dbReference type="InterPro" id="IPR045566">
    <property type="entry name" value="SegE-like_GIY-YIG"/>
</dbReference>
<proteinExistence type="predicted"/>
<dbReference type="RefSeq" id="WP_101176093.1">
    <property type="nucleotide sequence ID" value="NZ_PISE01000011.1"/>
</dbReference>
<dbReference type="Gene3D" id="3.40.1440.10">
    <property type="entry name" value="GIY-YIG endonuclease"/>
    <property type="match status" value="1"/>
</dbReference>
<protein>
    <recommendedName>
        <fullName evidence="1">GIY-YIG domain-containing protein</fullName>
    </recommendedName>
</protein>
<evidence type="ECO:0000313" key="3">
    <source>
        <dbReference type="Proteomes" id="UP000233375"/>
    </source>
</evidence>
<dbReference type="Pfam" id="PF19835">
    <property type="entry name" value="SegE_GIY-YIG"/>
    <property type="match status" value="1"/>
</dbReference>
<name>A0A2N0Z589_9BACI</name>